<dbReference type="Proteomes" id="UP000002008">
    <property type="component" value="Chromosome"/>
</dbReference>
<keyword evidence="2 4" id="KW-0732">Signal</keyword>
<sequence>MHTVRFVRQLAITLLIVFALALSACGGGSTAQPTAAPEPTAAPTSAPEPTAVPTTAPEPTAAPTTAATTGEPIVVGLMTDNSGLLAIYGPMLERGFTLGLEYATNGTNQVAGRPINVVVKDTASNPETGVSLAREAIESDGADVLVGSPSSPVALAISAVAAENKIVYIAAPAATPALTGENFNIYTFRAGRTSVQDALTMSAALLQTGKKFVQIAQDNAFGRGSAGAFYLTVKALGGEFVLNDTAEGAGTVFAPPDTTDFTPYINQLLDSGAEVLIVTWSGTGFVPMFQQMQQLGVFDVMTVATGFGDNQTMVNGYADAIGSVGVSVYHYSLFDNPVNNWLVERHKAAYGVPPDLFTESGFNAAIMLVKALEETNGDPAADGLIAALEGMTFDGPKGTYTVRTEDHVLLQPMTLVRLLNTNDPDFKFFELVTLFTPEQTAPPCAVPAALGRCK</sequence>
<dbReference type="InParanoid" id="A9WAM7"/>
<dbReference type="SUPFAM" id="SSF53822">
    <property type="entry name" value="Periplasmic binding protein-like I"/>
    <property type="match status" value="1"/>
</dbReference>
<proteinExistence type="inferred from homology"/>
<dbReference type="HOGENOM" id="CLU_027128_1_5_0"/>
<dbReference type="RefSeq" id="WP_012259470.1">
    <property type="nucleotide sequence ID" value="NC_010175.1"/>
</dbReference>
<feature type="domain" description="Leucine-binding protein" evidence="5">
    <location>
        <begin position="72"/>
        <end position="419"/>
    </location>
</feature>
<accession>A9WAM7</accession>
<gene>
    <name evidence="6" type="ordered locus">Caur_3634</name>
</gene>
<feature type="signal peptide" evidence="4">
    <location>
        <begin position="1"/>
        <end position="31"/>
    </location>
</feature>
<comment type="similarity">
    <text evidence="1">Belongs to the leucine-binding protein family.</text>
</comment>
<dbReference type="PANTHER" id="PTHR30483">
    <property type="entry name" value="LEUCINE-SPECIFIC-BINDING PROTEIN"/>
    <property type="match status" value="1"/>
</dbReference>
<evidence type="ECO:0000256" key="4">
    <source>
        <dbReference type="SAM" id="SignalP"/>
    </source>
</evidence>
<dbReference type="InterPro" id="IPR028081">
    <property type="entry name" value="Leu-bd"/>
</dbReference>
<evidence type="ECO:0000313" key="6">
    <source>
        <dbReference type="EMBL" id="ABY36817.1"/>
    </source>
</evidence>
<organism evidence="6 7">
    <name type="scientific">Chloroflexus aurantiacus (strain ATCC 29366 / DSM 635 / J-10-fl)</name>
    <dbReference type="NCBI Taxonomy" id="324602"/>
    <lineage>
        <taxon>Bacteria</taxon>
        <taxon>Bacillati</taxon>
        <taxon>Chloroflexota</taxon>
        <taxon>Chloroflexia</taxon>
        <taxon>Chloroflexales</taxon>
        <taxon>Chloroflexineae</taxon>
        <taxon>Chloroflexaceae</taxon>
        <taxon>Chloroflexus</taxon>
    </lineage>
</organism>
<keyword evidence="6" id="KW-0675">Receptor</keyword>
<dbReference type="PATRIC" id="fig|324602.8.peg.4088"/>
<evidence type="ECO:0000256" key="2">
    <source>
        <dbReference type="ARBA" id="ARBA00022729"/>
    </source>
</evidence>
<dbReference type="Gene3D" id="3.40.50.2300">
    <property type="match status" value="2"/>
</dbReference>
<dbReference type="InterPro" id="IPR051010">
    <property type="entry name" value="BCAA_transport"/>
</dbReference>
<dbReference type="KEGG" id="cau:Caur_3634"/>
<dbReference type="InterPro" id="IPR028082">
    <property type="entry name" value="Peripla_BP_I"/>
</dbReference>
<feature type="compositionally biased region" description="Low complexity" evidence="3">
    <location>
        <begin position="30"/>
        <end position="68"/>
    </location>
</feature>
<dbReference type="STRING" id="324602.Caur_3634"/>
<dbReference type="Pfam" id="PF13458">
    <property type="entry name" value="Peripla_BP_6"/>
    <property type="match status" value="1"/>
</dbReference>
<keyword evidence="7" id="KW-1185">Reference proteome</keyword>
<evidence type="ECO:0000313" key="7">
    <source>
        <dbReference type="Proteomes" id="UP000002008"/>
    </source>
</evidence>
<feature type="chain" id="PRO_5002743864" evidence="4">
    <location>
        <begin position="32"/>
        <end position="454"/>
    </location>
</feature>
<evidence type="ECO:0000259" key="5">
    <source>
        <dbReference type="Pfam" id="PF13458"/>
    </source>
</evidence>
<dbReference type="AlphaFoldDB" id="A9WAM7"/>
<evidence type="ECO:0000256" key="1">
    <source>
        <dbReference type="ARBA" id="ARBA00010062"/>
    </source>
</evidence>
<dbReference type="CDD" id="cd06328">
    <property type="entry name" value="PBP1_SBP-like"/>
    <property type="match status" value="1"/>
</dbReference>
<name>A9WAM7_CHLAA</name>
<dbReference type="PROSITE" id="PS51257">
    <property type="entry name" value="PROKAR_LIPOPROTEIN"/>
    <property type="match status" value="1"/>
</dbReference>
<dbReference type="eggNOG" id="COG0683">
    <property type="taxonomic scope" value="Bacteria"/>
</dbReference>
<reference evidence="7" key="1">
    <citation type="journal article" date="2011" name="BMC Genomics">
        <title>Complete genome sequence of the filamentous anoxygenic phototrophic bacterium Chloroflexus aurantiacus.</title>
        <authorList>
            <person name="Tang K.H."/>
            <person name="Barry K."/>
            <person name="Chertkov O."/>
            <person name="Dalin E."/>
            <person name="Han C.S."/>
            <person name="Hauser L.J."/>
            <person name="Honchak B.M."/>
            <person name="Karbach L.E."/>
            <person name="Land M.L."/>
            <person name="Lapidus A."/>
            <person name="Larimer F.W."/>
            <person name="Mikhailova N."/>
            <person name="Pitluck S."/>
            <person name="Pierson B.K."/>
            <person name="Blankenship R.E."/>
        </authorList>
    </citation>
    <scope>NUCLEOTIDE SEQUENCE [LARGE SCALE GENOMIC DNA]</scope>
    <source>
        <strain evidence="7">ATCC 29366 / DSM 635 / J-10-fl</strain>
    </source>
</reference>
<dbReference type="EnsemblBacteria" id="ABY36817">
    <property type="protein sequence ID" value="ABY36817"/>
    <property type="gene ID" value="Caur_3634"/>
</dbReference>
<feature type="region of interest" description="Disordered" evidence="3">
    <location>
        <begin position="29"/>
        <end position="68"/>
    </location>
</feature>
<dbReference type="EMBL" id="CP000909">
    <property type="protein sequence ID" value="ABY36817.1"/>
    <property type="molecule type" value="Genomic_DNA"/>
</dbReference>
<protein>
    <submittedName>
        <fullName evidence="6">Extracellular ligand-binding receptor</fullName>
    </submittedName>
</protein>
<evidence type="ECO:0000256" key="3">
    <source>
        <dbReference type="SAM" id="MobiDB-lite"/>
    </source>
</evidence>
<dbReference type="PANTHER" id="PTHR30483:SF6">
    <property type="entry name" value="PERIPLASMIC BINDING PROTEIN OF ABC TRANSPORTER FOR NATURAL AMINO ACIDS"/>
    <property type="match status" value="1"/>
</dbReference>